<proteinExistence type="predicted"/>
<gene>
    <name evidence="1" type="ORF">A2997_01335</name>
</gene>
<evidence type="ECO:0000313" key="2">
    <source>
        <dbReference type="Proteomes" id="UP000179448"/>
    </source>
</evidence>
<organism evidence="1 2">
    <name type="scientific">Candidatus Nomurabacteria bacterium RIFCSPLOWO2_01_FULL_36_10b</name>
    <dbReference type="NCBI Taxonomy" id="1801766"/>
    <lineage>
        <taxon>Bacteria</taxon>
        <taxon>Candidatus Nomuraibacteriota</taxon>
    </lineage>
</organism>
<evidence type="ECO:0000313" key="1">
    <source>
        <dbReference type="EMBL" id="OGI84121.1"/>
    </source>
</evidence>
<accession>A0A1F6WQG8</accession>
<dbReference type="EMBL" id="MFUQ01000003">
    <property type="protein sequence ID" value="OGI84121.1"/>
    <property type="molecule type" value="Genomic_DNA"/>
</dbReference>
<protein>
    <submittedName>
        <fullName evidence="1">Uncharacterized protein</fullName>
    </submittedName>
</protein>
<dbReference type="Proteomes" id="UP000179448">
    <property type="component" value="Unassembled WGS sequence"/>
</dbReference>
<name>A0A1F6WQG8_9BACT</name>
<reference evidence="1 2" key="1">
    <citation type="journal article" date="2016" name="Nat. Commun.">
        <title>Thousands of microbial genomes shed light on interconnected biogeochemical processes in an aquifer system.</title>
        <authorList>
            <person name="Anantharaman K."/>
            <person name="Brown C.T."/>
            <person name="Hug L.A."/>
            <person name="Sharon I."/>
            <person name="Castelle C.J."/>
            <person name="Probst A.J."/>
            <person name="Thomas B.C."/>
            <person name="Singh A."/>
            <person name="Wilkins M.J."/>
            <person name="Karaoz U."/>
            <person name="Brodie E.L."/>
            <person name="Williams K.H."/>
            <person name="Hubbard S.S."/>
            <person name="Banfield J.F."/>
        </authorList>
    </citation>
    <scope>NUCLEOTIDE SEQUENCE [LARGE SCALE GENOMIC DNA]</scope>
</reference>
<comment type="caution">
    <text evidence="1">The sequence shown here is derived from an EMBL/GenBank/DDBJ whole genome shotgun (WGS) entry which is preliminary data.</text>
</comment>
<sequence length="114" mass="13464">MKNFKKARIWSIINKFPHPSLPNVVGEENGNITSIIKIMFPGVSYNSIVDIKRFMEIYGRPALQKLFPKLSEMKAKDVDTNSTIRISIFLKSENVRWDNPDKRWEEKYFEKLWA</sequence>
<dbReference type="AlphaFoldDB" id="A0A1F6WQG8"/>